<evidence type="ECO:0000313" key="1">
    <source>
        <dbReference type="EMBL" id="GMU05013.1"/>
    </source>
</evidence>
<evidence type="ECO:0000313" key="2">
    <source>
        <dbReference type="Proteomes" id="UP001342631"/>
    </source>
</evidence>
<gene>
    <name evidence="1" type="ORF">ASNO1_12650</name>
</gene>
<dbReference type="InterPro" id="IPR011047">
    <property type="entry name" value="Quinoprotein_ADH-like_sf"/>
</dbReference>
<dbReference type="SUPFAM" id="SSF50998">
    <property type="entry name" value="Quinoprotein alcohol dehydrogenase-like"/>
    <property type="match status" value="1"/>
</dbReference>
<dbReference type="Gene3D" id="2.80.10.50">
    <property type="match status" value="1"/>
</dbReference>
<sequence length="470" mass="49016">MVVRDRDGVAAVAWFRMAVCVGGLFLVGCEEARATAPRIPVLGEVGGQVVQEGVEAHAWSRTLMVGDPQAPHAVVTSNGDVLVAATYQEPIDLGAGPLPFNRNVVAPHLLVARYSPEGTLRWARGWTPQHAARARVGGLAVDASDHIFLTGLSAGFTRDGATLPEGPFLARLDGGGALDWVRSLPGQGPVAVNGVTSDHDGGAVLVGDFSGARDLGEGLKTPPNGRHAGFALRVGPKGEQRWSRVWMPAGEGEVSARAVAVDVFGDVHVVGGYAGAVSFGDATFVTVRQHTPFVVKLTRDGDHVWSHDVRGTDGTAVSVAVGADRVFVGGGFSGRLYFQNTFHRADSRDGFLLAYDARGGQQWARTFPTSAPLVTTDEAGQVTVAGGHDGGLALGGGNLPPGLYVAKLLPEEGTSLWVRGFASPGTVAQARAVSVDASGGVLLAGGFDRPEQEDGPSRRLQDGFLFKFNP</sequence>
<dbReference type="SUPFAM" id="SSF101898">
    <property type="entry name" value="NHL repeat"/>
    <property type="match status" value="1"/>
</dbReference>
<dbReference type="PANTHER" id="PTHR35580:SF1">
    <property type="entry name" value="PHYTASE-LIKE DOMAIN-CONTAINING PROTEIN"/>
    <property type="match status" value="1"/>
</dbReference>
<keyword evidence="2" id="KW-1185">Reference proteome</keyword>
<dbReference type="EMBL" id="BTTX01000001">
    <property type="protein sequence ID" value="GMU05013.1"/>
    <property type="molecule type" value="Genomic_DNA"/>
</dbReference>
<organism evidence="1 2">
    <name type="scientific">Corallococcus caeni</name>
    <dbReference type="NCBI Taxonomy" id="3082388"/>
    <lineage>
        <taxon>Bacteria</taxon>
        <taxon>Pseudomonadati</taxon>
        <taxon>Myxococcota</taxon>
        <taxon>Myxococcia</taxon>
        <taxon>Myxococcales</taxon>
        <taxon>Cystobacterineae</taxon>
        <taxon>Myxococcaceae</taxon>
        <taxon>Corallococcus</taxon>
    </lineage>
</organism>
<dbReference type="PROSITE" id="PS51257">
    <property type="entry name" value="PROKAR_LIPOPROTEIN"/>
    <property type="match status" value="1"/>
</dbReference>
<protein>
    <recommendedName>
        <fullName evidence="3">Lipoprotein</fullName>
    </recommendedName>
</protein>
<accession>A0ABQ6QLX3</accession>
<evidence type="ECO:0008006" key="3">
    <source>
        <dbReference type="Google" id="ProtNLM"/>
    </source>
</evidence>
<comment type="caution">
    <text evidence="1">The sequence shown here is derived from an EMBL/GenBank/DDBJ whole genome shotgun (WGS) entry which is preliminary data.</text>
</comment>
<name>A0ABQ6QLX3_9BACT</name>
<dbReference type="Proteomes" id="UP001342631">
    <property type="component" value="Unassembled WGS sequence"/>
</dbReference>
<reference evidence="1 2" key="1">
    <citation type="journal article" date="2024" name="Arch. Microbiol.">
        <title>Corallococcus caeni sp. nov., a novel myxobacterium isolated from activated sludge.</title>
        <authorList>
            <person name="Tomita S."/>
            <person name="Nakai R."/>
            <person name="Kuroda K."/>
            <person name="Kurashita H."/>
            <person name="Hatamoto M."/>
            <person name="Yamaguchi T."/>
            <person name="Narihiro T."/>
        </authorList>
    </citation>
    <scope>NUCLEOTIDE SEQUENCE [LARGE SCALE GENOMIC DNA]</scope>
    <source>
        <strain evidence="1 2">NO1</strain>
    </source>
</reference>
<dbReference type="InterPro" id="IPR052918">
    <property type="entry name" value="Motility_Chemotaxis_Reg"/>
</dbReference>
<dbReference type="PANTHER" id="PTHR35580">
    <property type="entry name" value="CELL SURFACE GLYCOPROTEIN (S-LAYER PROTEIN)-LIKE PROTEIN"/>
    <property type="match status" value="1"/>
</dbReference>
<proteinExistence type="predicted"/>